<organism evidence="1 2">
    <name type="scientific">Pontiella desulfatans</name>
    <dbReference type="NCBI Taxonomy" id="2750659"/>
    <lineage>
        <taxon>Bacteria</taxon>
        <taxon>Pseudomonadati</taxon>
        <taxon>Kiritimatiellota</taxon>
        <taxon>Kiritimatiellia</taxon>
        <taxon>Kiritimatiellales</taxon>
        <taxon>Pontiellaceae</taxon>
        <taxon>Pontiella</taxon>
    </lineage>
</organism>
<protein>
    <submittedName>
        <fullName evidence="1">Uncharacterized protein</fullName>
    </submittedName>
</protein>
<evidence type="ECO:0000313" key="2">
    <source>
        <dbReference type="Proteomes" id="UP000366872"/>
    </source>
</evidence>
<sequence length="176" mass="19518">MHNLHIIVARADSAEEAMAEVDAYIDGWGDENNWRSIAGAVDANGAWYAGEADSRYTGPFTLEVLNRELMDAVRLNPDPEVKHAITMLAAGNYDGITEGTPAEVCGRLYALKEFVDRLHAVYSAGLSGKGAMDRKGPLCVFGTRFRPWEYTEFGVTHMDDERRSGMRYAVLLDMHS</sequence>
<dbReference type="Proteomes" id="UP000366872">
    <property type="component" value="Unassembled WGS sequence"/>
</dbReference>
<dbReference type="RefSeq" id="WP_136078068.1">
    <property type="nucleotide sequence ID" value="NZ_CAAHFG010000001.1"/>
</dbReference>
<name>A0A6C2TXM5_PONDE</name>
<reference evidence="1 2" key="1">
    <citation type="submission" date="2019-04" db="EMBL/GenBank/DDBJ databases">
        <authorList>
            <person name="Van Vliet M D."/>
        </authorList>
    </citation>
    <scope>NUCLEOTIDE SEQUENCE [LARGE SCALE GENOMIC DNA]</scope>
    <source>
        <strain evidence="1 2">F1</strain>
    </source>
</reference>
<proteinExistence type="predicted"/>
<accession>A0A6C2TXM5</accession>
<keyword evidence="2" id="KW-1185">Reference proteome</keyword>
<gene>
    <name evidence="1" type="ORF">PDESU_00952</name>
</gene>
<evidence type="ECO:0000313" key="1">
    <source>
        <dbReference type="EMBL" id="VGO12400.1"/>
    </source>
</evidence>
<dbReference type="EMBL" id="CAAHFG010000001">
    <property type="protein sequence ID" value="VGO12400.1"/>
    <property type="molecule type" value="Genomic_DNA"/>
</dbReference>
<dbReference type="AlphaFoldDB" id="A0A6C2TXM5"/>